<sequence length="355" mass="39892">MKKLVICSILLSIFVSGCQESKYDAIEELNESENIEAQVVSSMNIATPNVVEEVAAFGGDTFDPKLQIQLNDDGFFDRNSNLSIIEEDDVTFVVWTTKNGFLGTTGLHGSVATNENWEVTNKALFDNNDYLSWKLEGTHLLVLKDTGSWSQPQREISIRQLTRDGTFSEEVVLASIPIVYNLDIIPSSHGKAVIYSSNSGVETKEITYNVIPIEDDTLEKQSISIKYFPEGGIEKPSYIDFANNKLYGFGKKSTGLLQVSLDSGEPLYDESKKEKVAEVGELVHMSSNEIGEIEVFSNDSLYLHKHVFDKNLNVLSEEIIASRNEHVTVHDNMLHYWEVITHDHQPTLHLTKIQR</sequence>
<dbReference type="RefSeq" id="WP_250094680.1">
    <property type="nucleotide sequence ID" value="NZ_JAKRYL010000001.1"/>
</dbReference>
<name>A0A9X2CP43_9BACI</name>
<accession>A0A9X2CP43</accession>
<evidence type="ECO:0000313" key="2">
    <source>
        <dbReference type="Proteomes" id="UP001139150"/>
    </source>
</evidence>
<evidence type="ECO:0008006" key="3">
    <source>
        <dbReference type="Google" id="ProtNLM"/>
    </source>
</evidence>
<protein>
    <recommendedName>
        <fullName evidence="3">Lipoprotein</fullName>
    </recommendedName>
</protein>
<reference evidence="1" key="1">
    <citation type="submission" date="2022-02" db="EMBL/GenBank/DDBJ databases">
        <title>Halalkalibacter sp. nov. isolated from Lonar Lake, India.</title>
        <authorList>
            <person name="Joshi A."/>
            <person name="Thite S."/>
            <person name="Lodha T."/>
        </authorList>
    </citation>
    <scope>NUCLEOTIDE SEQUENCE</scope>
    <source>
        <strain evidence="1">MEB205</strain>
    </source>
</reference>
<evidence type="ECO:0000313" key="1">
    <source>
        <dbReference type="EMBL" id="MCL7745752.1"/>
    </source>
</evidence>
<comment type="caution">
    <text evidence="1">The sequence shown here is derived from an EMBL/GenBank/DDBJ whole genome shotgun (WGS) entry which is preliminary data.</text>
</comment>
<dbReference type="AlphaFoldDB" id="A0A9X2CP43"/>
<keyword evidence="2" id="KW-1185">Reference proteome</keyword>
<dbReference type="PROSITE" id="PS51257">
    <property type="entry name" value="PROKAR_LIPOPROTEIN"/>
    <property type="match status" value="1"/>
</dbReference>
<dbReference type="EMBL" id="JAKRYL010000001">
    <property type="protein sequence ID" value="MCL7745752.1"/>
    <property type="molecule type" value="Genomic_DNA"/>
</dbReference>
<organism evidence="1 2">
    <name type="scientific">Halalkalibacter alkaliphilus</name>
    <dbReference type="NCBI Taxonomy" id="2917993"/>
    <lineage>
        <taxon>Bacteria</taxon>
        <taxon>Bacillati</taxon>
        <taxon>Bacillota</taxon>
        <taxon>Bacilli</taxon>
        <taxon>Bacillales</taxon>
        <taxon>Bacillaceae</taxon>
        <taxon>Halalkalibacter</taxon>
    </lineage>
</organism>
<proteinExistence type="predicted"/>
<dbReference type="Proteomes" id="UP001139150">
    <property type="component" value="Unassembled WGS sequence"/>
</dbReference>
<gene>
    <name evidence="1" type="ORF">MF646_01340</name>
</gene>